<evidence type="ECO:0000313" key="4">
    <source>
        <dbReference type="Proteomes" id="UP001446871"/>
    </source>
</evidence>
<comment type="caution">
    <text evidence="3">The sequence shown here is derived from an EMBL/GenBank/DDBJ whole genome shotgun (WGS) entry which is preliminary data.</text>
</comment>
<keyword evidence="4" id="KW-1185">Reference proteome</keyword>
<evidence type="ECO:0000256" key="1">
    <source>
        <dbReference type="SAM" id="Coils"/>
    </source>
</evidence>
<reference evidence="3 4" key="1">
    <citation type="submission" date="2023-01" db="EMBL/GenBank/DDBJ databases">
        <title>Analysis of 21 Apiospora genomes using comparative genomics revels a genus with tremendous synthesis potential of carbohydrate active enzymes and secondary metabolites.</title>
        <authorList>
            <person name="Sorensen T."/>
        </authorList>
    </citation>
    <scope>NUCLEOTIDE SEQUENCE [LARGE SCALE GENOMIC DNA]</scope>
    <source>
        <strain evidence="3 4">CBS 83171</strain>
    </source>
</reference>
<protein>
    <submittedName>
        <fullName evidence="3">Uncharacterized protein</fullName>
    </submittedName>
</protein>
<dbReference type="Pfam" id="PF12511">
    <property type="entry name" value="DUF3716"/>
    <property type="match status" value="1"/>
</dbReference>
<evidence type="ECO:0000313" key="3">
    <source>
        <dbReference type="EMBL" id="KAK8071786.1"/>
    </source>
</evidence>
<feature type="coiled-coil region" evidence="1">
    <location>
        <begin position="246"/>
        <end position="273"/>
    </location>
</feature>
<accession>A0ABR1VKM0</accession>
<gene>
    <name evidence="3" type="ORF">PG996_005134</name>
</gene>
<keyword evidence="1" id="KW-0175">Coiled coil</keyword>
<sequence>MQQLLKEDDDASFAMAYSSAPLDNAYSNTPPLPTANPALAPHSLPSPHAPSTKDKDQAAVRAAFQGSEVGRFVLTACPGIADEGVDMATVKRHLEEMLGLEPKNSLGRNQCVRSEVPRPLKCVTASRSLRRDPLNGACANCFFRKQGAKCSLRDPPPLRRPTAAAAREDNEEEEEEEEEENSEDNDDSGLRMFEASVKLLSSVAAVQAQAVPHRMLVPCSRIVHRTGTGTGTAKKQPCCPGCASRMERTKADAQSLQRDLEGLTRKLQEVCDLAHQFSTELAKTLPSARQSGSVDGAG</sequence>
<dbReference type="InterPro" id="IPR022190">
    <property type="entry name" value="DUF3716"/>
</dbReference>
<organism evidence="3 4">
    <name type="scientific">Apiospora saccharicola</name>
    <dbReference type="NCBI Taxonomy" id="335842"/>
    <lineage>
        <taxon>Eukaryota</taxon>
        <taxon>Fungi</taxon>
        <taxon>Dikarya</taxon>
        <taxon>Ascomycota</taxon>
        <taxon>Pezizomycotina</taxon>
        <taxon>Sordariomycetes</taxon>
        <taxon>Xylariomycetidae</taxon>
        <taxon>Amphisphaeriales</taxon>
        <taxon>Apiosporaceae</taxon>
        <taxon>Apiospora</taxon>
    </lineage>
</organism>
<dbReference type="Proteomes" id="UP001446871">
    <property type="component" value="Unassembled WGS sequence"/>
</dbReference>
<dbReference type="EMBL" id="JAQQWM010000003">
    <property type="protein sequence ID" value="KAK8071786.1"/>
    <property type="molecule type" value="Genomic_DNA"/>
</dbReference>
<evidence type="ECO:0000256" key="2">
    <source>
        <dbReference type="SAM" id="MobiDB-lite"/>
    </source>
</evidence>
<feature type="compositionally biased region" description="Acidic residues" evidence="2">
    <location>
        <begin position="169"/>
        <end position="187"/>
    </location>
</feature>
<feature type="compositionally biased region" description="Low complexity" evidence="2">
    <location>
        <begin position="35"/>
        <end position="50"/>
    </location>
</feature>
<feature type="region of interest" description="Disordered" evidence="2">
    <location>
        <begin position="27"/>
        <end position="59"/>
    </location>
</feature>
<name>A0ABR1VKM0_9PEZI</name>
<feature type="region of interest" description="Disordered" evidence="2">
    <location>
        <begin position="152"/>
        <end position="189"/>
    </location>
</feature>
<proteinExistence type="predicted"/>